<proteinExistence type="predicted"/>
<dbReference type="Pfam" id="PF07676">
    <property type="entry name" value="PD40"/>
    <property type="match status" value="1"/>
</dbReference>
<dbReference type="Proteomes" id="UP000760545">
    <property type="component" value="Unassembled WGS sequence"/>
</dbReference>
<feature type="non-terminal residue" evidence="1">
    <location>
        <position position="1"/>
    </location>
</feature>
<sequence length="142" mass="15698">VRTVALNGKNSKKLTAEKGIFRNPSFSGDGRMIVFNKEGGNSDLGRTFTKNPGIYLMNTSGENLRKISDNGEFAMFNAKNDRILFQTGGYLFGSLTKSLKSVDLNGKDERTHMESKYGGRLVPSPDNKWVAFSNLHKAYVAP</sequence>
<feature type="non-terminal residue" evidence="1">
    <location>
        <position position="142"/>
    </location>
</feature>
<name>A0ABX1DFN2_9FLAO</name>
<dbReference type="EMBL" id="JAAVJS010000287">
    <property type="protein sequence ID" value="NJX17126.1"/>
    <property type="molecule type" value="Genomic_DNA"/>
</dbReference>
<gene>
    <name evidence="1" type="ORF">HC176_16765</name>
</gene>
<dbReference type="InterPro" id="IPR011042">
    <property type="entry name" value="6-blade_b-propeller_TolB-like"/>
</dbReference>
<comment type="caution">
    <text evidence="1">The sequence shown here is derived from an EMBL/GenBank/DDBJ whole genome shotgun (WGS) entry which is preliminary data.</text>
</comment>
<dbReference type="Gene3D" id="2.120.10.30">
    <property type="entry name" value="TolB, C-terminal domain"/>
    <property type="match status" value="1"/>
</dbReference>
<keyword evidence="2" id="KW-1185">Reference proteome</keyword>
<accession>A0ABX1DFN2</accession>
<reference evidence="1 2" key="1">
    <citation type="submission" date="2020-03" db="EMBL/GenBank/DDBJ databases">
        <title>Tamlana sp. nov, isolated from XXX.</title>
        <authorList>
            <person name="Cao W.R."/>
        </authorList>
    </citation>
    <scope>NUCLEOTIDE SEQUENCE [LARGE SCALE GENOMIC DNA]</scope>
    <source>
        <strain evidence="1 2">HST1-43</strain>
    </source>
</reference>
<dbReference type="SUPFAM" id="SSF69304">
    <property type="entry name" value="Tricorn protease N-terminal domain"/>
    <property type="match status" value="1"/>
</dbReference>
<evidence type="ECO:0000313" key="1">
    <source>
        <dbReference type="EMBL" id="NJX17126.1"/>
    </source>
</evidence>
<protein>
    <submittedName>
        <fullName evidence="1">Amidohydrolase</fullName>
    </submittedName>
</protein>
<dbReference type="InterPro" id="IPR011659">
    <property type="entry name" value="WD40"/>
</dbReference>
<evidence type="ECO:0000313" key="2">
    <source>
        <dbReference type="Proteomes" id="UP000760545"/>
    </source>
</evidence>
<organism evidence="1 2">
    <name type="scientific">Tamlana crocina</name>
    <dbReference type="NCBI Taxonomy" id="393006"/>
    <lineage>
        <taxon>Bacteria</taxon>
        <taxon>Pseudomonadati</taxon>
        <taxon>Bacteroidota</taxon>
        <taxon>Flavobacteriia</taxon>
        <taxon>Flavobacteriales</taxon>
        <taxon>Flavobacteriaceae</taxon>
        <taxon>Tamlana</taxon>
    </lineage>
</organism>